<dbReference type="OrthoDB" id="5413269at2759"/>
<dbReference type="Proteomes" id="UP000800039">
    <property type="component" value="Unassembled WGS sequence"/>
</dbReference>
<protein>
    <submittedName>
        <fullName evidence="1">Uncharacterized protein</fullName>
    </submittedName>
</protein>
<name>A0A9P4GGS8_9PLEO</name>
<accession>A0A9P4GGS8</accession>
<dbReference type="AlphaFoldDB" id="A0A9P4GGS8"/>
<reference evidence="1" key="1">
    <citation type="submission" date="2020-01" db="EMBL/GenBank/DDBJ databases">
        <authorList>
            <consortium name="DOE Joint Genome Institute"/>
            <person name="Haridas S."/>
            <person name="Albert R."/>
            <person name="Binder M."/>
            <person name="Bloem J."/>
            <person name="Labutti K."/>
            <person name="Salamov A."/>
            <person name="Andreopoulos B."/>
            <person name="Baker S.E."/>
            <person name="Barry K."/>
            <person name="Bills G."/>
            <person name="Bluhm B.H."/>
            <person name="Cannon C."/>
            <person name="Castanera R."/>
            <person name="Culley D.E."/>
            <person name="Daum C."/>
            <person name="Ezra D."/>
            <person name="Gonzalez J.B."/>
            <person name="Henrissat B."/>
            <person name="Kuo A."/>
            <person name="Liang C."/>
            <person name="Lipzen A."/>
            <person name="Lutzoni F."/>
            <person name="Magnuson J."/>
            <person name="Mondo S."/>
            <person name="Nolan M."/>
            <person name="Ohm R."/>
            <person name="Pangilinan J."/>
            <person name="Park H.-J."/>
            <person name="Ramirez L."/>
            <person name="Alfaro M."/>
            <person name="Sun H."/>
            <person name="Tritt A."/>
            <person name="Yoshinaga Y."/>
            <person name="Zwiers L.-H."/>
            <person name="Turgeon B.G."/>
            <person name="Goodwin S.B."/>
            <person name="Spatafora J.W."/>
            <person name="Crous P.W."/>
            <person name="Grigoriev I.V."/>
        </authorList>
    </citation>
    <scope>NUCLEOTIDE SEQUENCE</scope>
    <source>
        <strain evidence="1">CBS 394.84</strain>
    </source>
</reference>
<organism evidence="1 2">
    <name type="scientific">Cucurbitaria berberidis CBS 394.84</name>
    <dbReference type="NCBI Taxonomy" id="1168544"/>
    <lineage>
        <taxon>Eukaryota</taxon>
        <taxon>Fungi</taxon>
        <taxon>Dikarya</taxon>
        <taxon>Ascomycota</taxon>
        <taxon>Pezizomycotina</taxon>
        <taxon>Dothideomycetes</taxon>
        <taxon>Pleosporomycetidae</taxon>
        <taxon>Pleosporales</taxon>
        <taxon>Pleosporineae</taxon>
        <taxon>Cucurbitariaceae</taxon>
        <taxon>Cucurbitaria</taxon>
    </lineage>
</organism>
<evidence type="ECO:0000313" key="1">
    <source>
        <dbReference type="EMBL" id="KAF1845174.1"/>
    </source>
</evidence>
<dbReference type="GeneID" id="63850544"/>
<dbReference type="RefSeq" id="XP_040787737.1">
    <property type="nucleotide sequence ID" value="XM_040933293.1"/>
</dbReference>
<proteinExistence type="predicted"/>
<sequence length="273" mass="30109">MYKARSKVVSVEHTEAITFSVSPQSYLPSTCSVISINSKTKLPIMSDNITIIIKNKSDQVEQFMIFNDKPAYSKEVGEAWTNVWGTSPGIGAQHGSGRFGIQETFYAVCGMEPKALAKDLVVSTSDYEDVKLGVGEQKGTDCLLEIVDGGAVFNQSKVGTLDKNGSFGIRTDKYDLTKYKNAFCGLGMKSPVPNIEDVVPVSVWQAKPNQAYQITPKRIYYISTGDYKAGRIVNVAEFGKVCTIDFTGRKETIATVIYNNDLDYEKVEYSFDS</sequence>
<gene>
    <name evidence="1" type="ORF">K460DRAFT_366062</name>
</gene>
<evidence type="ECO:0000313" key="2">
    <source>
        <dbReference type="Proteomes" id="UP000800039"/>
    </source>
</evidence>
<comment type="caution">
    <text evidence="1">The sequence shown here is derived from an EMBL/GenBank/DDBJ whole genome shotgun (WGS) entry which is preliminary data.</text>
</comment>
<dbReference type="EMBL" id="ML976616">
    <property type="protein sequence ID" value="KAF1845174.1"/>
    <property type="molecule type" value="Genomic_DNA"/>
</dbReference>
<keyword evidence="2" id="KW-1185">Reference proteome</keyword>